<feature type="transmembrane region" description="Helical" evidence="5">
    <location>
        <begin position="81"/>
        <end position="100"/>
    </location>
</feature>
<evidence type="ECO:0000313" key="7">
    <source>
        <dbReference type="EMBL" id="CAF0820808.1"/>
    </source>
</evidence>
<dbReference type="EMBL" id="CAJNOC010000953">
    <property type="protein sequence ID" value="CAF0820808.1"/>
    <property type="molecule type" value="Genomic_DNA"/>
</dbReference>
<feature type="transmembrane region" description="Helical" evidence="5">
    <location>
        <begin position="330"/>
        <end position="349"/>
    </location>
</feature>
<sequence>MLNSDKIETKIDNQKVYLSIPTDKIEKENFQESEIEQPCSTLISYLKNIRGYAYGLLFAFSMCMAHILVKMAPSLDAPNHSAVRYVIQLIVMYIFIKRNNLETLGPKSQQKLLILRGVVGSTAVIFGFFSVRYLDVSDLETLTNSAVVITAVLSRIFLNEKLTICHFFSLILTISGVFFIVRPSFLFGIENDMENFLHLNLTHLNNSHKIHNIEIKDHSNRSLNETLIGVSMVLISAVCMSISQVAIRKLCLVKVHFSITSIYPALVGLPSSLLISFLLIETNNSSHNLLTENLSDMFIEIGYSICAGIFGTMGLIFLNNALQYEDATKIGMVKTFSVFFSFFLQYIFLDITVDILGALGAIFIISAILIILAIKMFDKQLTKSKNCLVGFLLKKY</sequence>
<feature type="domain" description="EamA" evidence="6">
    <location>
        <begin position="228"/>
        <end position="372"/>
    </location>
</feature>
<feature type="transmembrane region" description="Helical" evidence="5">
    <location>
        <begin position="227"/>
        <end position="247"/>
    </location>
</feature>
<dbReference type="PANTHER" id="PTHR22911:SF6">
    <property type="entry name" value="SOLUTE CARRIER FAMILY 35 MEMBER G1"/>
    <property type="match status" value="1"/>
</dbReference>
<feature type="transmembrane region" description="Helical" evidence="5">
    <location>
        <begin position="259"/>
        <end position="280"/>
    </location>
</feature>
<evidence type="ECO:0000256" key="2">
    <source>
        <dbReference type="ARBA" id="ARBA00022692"/>
    </source>
</evidence>
<dbReference type="AlphaFoldDB" id="A0A813U9Y6"/>
<dbReference type="OrthoDB" id="306876at2759"/>
<dbReference type="PANTHER" id="PTHR22911">
    <property type="entry name" value="ACYL-MALONYL CONDENSING ENZYME-RELATED"/>
    <property type="match status" value="1"/>
</dbReference>
<feature type="transmembrane region" description="Helical" evidence="5">
    <location>
        <begin position="355"/>
        <end position="374"/>
    </location>
</feature>
<feature type="transmembrane region" description="Helical" evidence="5">
    <location>
        <begin position="141"/>
        <end position="158"/>
    </location>
</feature>
<evidence type="ECO:0000256" key="1">
    <source>
        <dbReference type="ARBA" id="ARBA00004141"/>
    </source>
</evidence>
<dbReference type="InterPro" id="IPR000620">
    <property type="entry name" value="EamA_dom"/>
</dbReference>
<organism evidence="7 8">
    <name type="scientific">Brachionus calyciflorus</name>
    <dbReference type="NCBI Taxonomy" id="104777"/>
    <lineage>
        <taxon>Eukaryota</taxon>
        <taxon>Metazoa</taxon>
        <taxon>Spiralia</taxon>
        <taxon>Gnathifera</taxon>
        <taxon>Rotifera</taxon>
        <taxon>Eurotatoria</taxon>
        <taxon>Monogononta</taxon>
        <taxon>Pseudotrocha</taxon>
        <taxon>Ploima</taxon>
        <taxon>Brachionidae</taxon>
        <taxon>Brachionus</taxon>
    </lineage>
</organism>
<evidence type="ECO:0000256" key="4">
    <source>
        <dbReference type="ARBA" id="ARBA00023136"/>
    </source>
</evidence>
<proteinExistence type="predicted"/>
<dbReference type="Pfam" id="PF00892">
    <property type="entry name" value="EamA"/>
    <property type="match status" value="2"/>
</dbReference>
<dbReference type="SUPFAM" id="SSF103481">
    <property type="entry name" value="Multidrug resistance efflux transporter EmrE"/>
    <property type="match status" value="2"/>
</dbReference>
<feature type="transmembrane region" description="Helical" evidence="5">
    <location>
        <begin position="300"/>
        <end position="318"/>
    </location>
</feature>
<gene>
    <name evidence="7" type="ORF">OXX778_LOCUS7456</name>
</gene>
<feature type="transmembrane region" description="Helical" evidence="5">
    <location>
        <begin position="112"/>
        <end position="129"/>
    </location>
</feature>
<keyword evidence="3 5" id="KW-1133">Transmembrane helix</keyword>
<evidence type="ECO:0000259" key="6">
    <source>
        <dbReference type="Pfam" id="PF00892"/>
    </source>
</evidence>
<feature type="domain" description="EamA" evidence="6">
    <location>
        <begin position="50"/>
        <end position="181"/>
    </location>
</feature>
<evidence type="ECO:0000313" key="8">
    <source>
        <dbReference type="Proteomes" id="UP000663879"/>
    </source>
</evidence>
<protein>
    <recommendedName>
        <fullName evidence="6">EamA domain-containing protein</fullName>
    </recommendedName>
</protein>
<dbReference type="InterPro" id="IPR037185">
    <property type="entry name" value="EmrE-like"/>
</dbReference>
<comment type="caution">
    <text evidence="7">The sequence shown here is derived from an EMBL/GenBank/DDBJ whole genome shotgun (WGS) entry which is preliminary data.</text>
</comment>
<keyword evidence="2 5" id="KW-0812">Transmembrane</keyword>
<evidence type="ECO:0000256" key="5">
    <source>
        <dbReference type="SAM" id="Phobius"/>
    </source>
</evidence>
<reference evidence="7" key="1">
    <citation type="submission" date="2021-02" db="EMBL/GenBank/DDBJ databases">
        <authorList>
            <person name="Nowell W R."/>
        </authorList>
    </citation>
    <scope>NUCLEOTIDE SEQUENCE</scope>
    <source>
        <strain evidence="7">Ploen Becks lab</strain>
    </source>
</reference>
<accession>A0A813U9Y6</accession>
<dbReference type="Proteomes" id="UP000663879">
    <property type="component" value="Unassembled WGS sequence"/>
</dbReference>
<dbReference type="GO" id="GO:0016020">
    <property type="term" value="C:membrane"/>
    <property type="evidence" value="ECO:0007669"/>
    <property type="project" value="UniProtKB-SubCell"/>
</dbReference>
<comment type="subcellular location">
    <subcellularLocation>
        <location evidence="1">Membrane</location>
        <topology evidence="1">Multi-pass membrane protein</topology>
    </subcellularLocation>
</comment>
<keyword evidence="8" id="KW-1185">Reference proteome</keyword>
<name>A0A813U9Y6_9BILA</name>
<feature type="transmembrane region" description="Helical" evidence="5">
    <location>
        <begin position="170"/>
        <end position="189"/>
    </location>
</feature>
<keyword evidence="4 5" id="KW-0472">Membrane</keyword>
<evidence type="ECO:0000256" key="3">
    <source>
        <dbReference type="ARBA" id="ARBA00022989"/>
    </source>
</evidence>
<feature type="transmembrane region" description="Helical" evidence="5">
    <location>
        <begin position="51"/>
        <end position="69"/>
    </location>
</feature>